<name>A0A7V8T072_9BACT</name>
<dbReference type="GO" id="GO:0015095">
    <property type="term" value="F:magnesium ion transmembrane transporter activity"/>
    <property type="evidence" value="ECO:0007669"/>
    <property type="project" value="InterPro"/>
</dbReference>
<dbReference type="SMART" id="SM00116">
    <property type="entry name" value="CBS"/>
    <property type="match status" value="2"/>
</dbReference>
<comment type="caution">
    <text evidence="3">The sequence shown here is derived from an EMBL/GenBank/DDBJ whole genome shotgun (WGS) entry which is preliminary data.</text>
</comment>
<proteinExistence type="predicted"/>
<organism evidence="3 4">
    <name type="scientific">Candidatus Acidiferrum panamense</name>
    <dbReference type="NCBI Taxonomy" id="2741543"/>
    <lineage>
        <taxon>Bacteria</taxon>
        <taxon>Pseudomonadati</taxon>
        <taxon>Acidobacteriota</taxon>
        <taxon>Terriglobia</taxon>
        <taxon>Candidatus Acidiferrales</taxon>
        <taxon>Candidatus Acidiferrum</taxon>
    </lineage>
</organism>
<dbReference type="InterPro" id="IPR006669">
    <property type="entry name" value="MgtE_transporter"/>
</dbReference>
<feature type="domain" description="CBS" evidence="2">
    <location>
        <begin position="24"/>
        <end position="85"/>
    </location>
</feature>
<dbReference type="Gene3D" id="3.10.580.10">
    <property type="entry name" value="CBS-domain"/>
    <property type="match status" value="1"/>
</dbReference>
<dbReference type="EMBL" id="JACDQQ010002717">
    <property type="protein sequence ID" value="MBA0088858.1"/>
    <property type="molecule type" value="Genomic_DNA"/>
</dbReference>
<protein>
    <submittedName>
        <fullName evidence="3">Magnesium transporter</fullName>
    </submittedName>
</protein>
<evidence type="ECO:0000259" key="2">
    <source>
        <dbReference type="PROSITE" id="PS51371"/>
    </source>
</evidence>
<evidence type="ECO:0000256" key="1">
    <source>
        <dbReference type="PROSITE-ProRule" id="PRU00703"/>
    </source>
</evidence>
<dbReference type="InterPro" id="IPR000644">
    <property type="entry name" value="CBS_dom"/>
</dbReference>
<keyword evidence="1" id="KW-0129">CBS domain</keyword>
<dbReference type="PANTHER" id="PTHR43773:SF1">
    <property type="entry name" value="MAGNESIUM TRANSPORTER MGTE"/>
    <property type="match status" value="1"/>
</dbReference>
<feature type="domain" description="CBS" evidence="2">
    <location>
        <begin position="86"/>
        <end position="141"/>
    </location>
</feature>
<dbReference type="CDD" id="cd04606">
    <property type="entry name" value="CBS_pair_Mg_transporter"/>
    <property type="match status" value="1"/>
</dbReference>
<dbReference type="SUPFAM" id="SSF54631">
    <property type="entry name" value="CBS-domain pair"/>
    <property type="match status" value="1"/>
</dbReference>
<sequence length="141" mass="15879">MPGHEAKEVRELLEFDPATAGGMMNTKFVFVSESATREEVLEWMRKQDQSFDQLDAIVLLDHKAQYSGVVPVVRILLAEPEERLAALKMEPLVSLAPDADGKEVFQLFDKYNLRTLTVVDQDNRPIGAIAVDDVVCHLLKR</sequence>
<evidence type="ECO:0000313" key="3">
    <source>
        <dbReference type="EMBL" id="MBA0088858.1"/>
    </source>
</evidence>
<evidence type="ECO:0000313" key="4">
    <source>
        <dbReference type="Proteomes" id="UP000567293"/>
    </source>
</evidence>
<gene>
    <name evidence="3" type="ORF">HRJ53_28045</name>
</gene>
<dbReference type="PANTHER" id="PTHR43773">
    <property type="entry name" value="MAGNESIUM TRANSPORTER MGTE"/>
    <property type="match status" value="1"/>
</dbReference>
<dbReference type="InterPro" id="IPR046342">
    <property type="entry name" value="CBS_dom_sf"/>
</dbReference>
<dbReference type="Proteomes" id="UP000567293">
    <property type="component" value="Unassembled WGS sequence"/>
</dbReference>
<reference evidence="3" key="1">
    <citation type="submission" date="2020-06" db="EMBL/GenBank/DDBJ databases">
        <title>Legume-microbial interactions unlock mineral nutrients during tropical forest succession.</title>
        <authorList>
            <person name="Epihov D.Z."/>
        </authorList>
    </citation>
    <scope>NUCLEOTIDE SEQUENCE [LARGE SCALE GENOMIC DNA]</scope>
    <source>
        <strain evidence="3">Pan2503</strain>
    </source>
</reference>
<dbReference type="PROSITE" id="PS51371">
    <property type="entry name" value="CBS"/>
    <property type="match status" value="2"/>
</dbReference>
<dbReference type="Pfam" id="PF00571">
    <property type="entry name" value="CBS"/>
    <property type="match status" value="2"/>
</dbReference>
<keyword evidence="4" id="KW-1185">Reference proteome</keyword>
<dbReference type="AlphaFoldDB" id="A0A7V8T072"/>
<accession>A0A7V8T072</accession>
<dbReference type="GO" id="GO:0016020">
    <property type="term" value="C:membrane"/>
    <property type="evidence" value="ECO:0007669"/>
    <property type="project" value="InterPro"/>
</dbReference>